<organism evidence="2 3">
    <name type="scientific">Rotaria sordida</name>
    <dbReference type="NCBI Taxonomy" id="392033"/>
    <lineage>
        <taxon>Eukaryota</taxon>
        <taxon>Metazoa</taxon>
        <taxon>Spiralia</taxon>
        <taxon>Gnathifera</taxon>
        <taxon>Rotifera</taxon>
        <taxon>Eurotatoria</taxon>
        <taxon>Bdelloidea</taxon>
        <taxon>Philodinida</taxon>
        <taxon>Philodinidae</taxon>
        <taxon>Rotaria</taxon>
    </lineage>
</organism>
<reference evidence="2" key="1">
    <citation type="submission" date="2021-02" db="EMBL/GenBank/DDBJ databases">
        <authorList>
            <person name="Nowell W R."/>
        </authorList>
    </citation>
    <scope>NUCLEOTIDE SEQUENCE</scope>
</reference>
<gene>
    <name evidence="2" type="ORF">JBS370_LOCUS42462</name>
</gene>
<keyword evidence="1" id="KW-0732">Signal</keyword>
<evidence type="ECO:0000313" key="2">
    <source>
        <dbReference type="EMBL" id="CAF4368686.1"/>
    </source>
</evidence>
<dbReference type="InterPro" id="IPR052387">
    <property type="entry name" value="Fibrocystin"/>
</dbReference>
<sequence length="126" mass="13851">ICCRLDGAKVLAIREGTLDMHGIPTIRIWTRLGATASNGSSTITLLQPVNWTVDSQIVIATTSDRFSQKESEIRRIKNISSNGLILTLDKPLTYTHLGITQMLNSTTVEIRGEVGLLSHNVIFQGF</sequence>
<evidence type="ECO:0000313" key="3">
    <source>
        <dbReference type="Proteomes" id="UP000663836"/>
    </source>
</evidence>
<comment type="caution">
    <text evidence="2">The sequence shown here is derived from an EMBL/GenBank/DDBJ whole genome shotgun (WGS) entry which is preliminary data.</text>
</comment>
<feature type="non-terminal residue" evidence="2">
    <location>
        <position position="1"/>
    </location>
</feature>
<dbReference type="EMBL" id="CAJOBD010056554">
    <property type="protein sequence ID" value="CAF4368686.1"/>
    <property type="molecule type" value="Genomic_DNA"/>
</dbReference>
<accession>A0A820M724</accession>
<proteinExistence type="predicted"/>
<dbReference type="AlphaFoldDB" id="A0A820M724"/>
<name>A0A820M724_9BILA</name>
<evidence type="ECO:0000256" key="1">
    <source>
        <dbReference type="ARBA" id="ARBA00022729"/>
    </source>
</evidence>
<protein>
    <submittedName>
        <fullName evidence="2">Uncharacterized protein</fullName>
    </submittedName>
</protein>
<dbReference type="PANTHER" id="PTHR46769">
    <property type="entry name" value="POLYCYSTIC KIDNEY AND HEPATIC DISEASE 1 (AUTOSOMAL RECESSIVE)-LIKE 1"/>
    <property type="match status" value="1"/>
</dbReference>
<dbReference type="Proteomes" id="UP000663836">
    <property type="component" value="Unassembled WGS sequence"/>
</dbReference>
<dbReference type="PANTHER" id="PTHR46769:SF2">
    <property type="entry name" value="FIBROCYSTIN-L ISOFORM 2 PRECURSOR-RELATED"/>
    <property type="match status" value="1"/>
</dbReference>